<sequence length="58" mass="7026">MDKFIYRGILILVCVMLSIVLIITPVLIMMWIKIQKAEIRIERKEKQVNQQLRELREK</sequence>
<evidence type="ECO:0000313" key="2">
    <source>
        <dbReference type="EMBL" id="CAB4175764.1"/>
    </source>
</evidence>
<protein>
    <submittedName>
        <fullName evidence="2">Uncharacterized protein</fullName>
    </submittedName>
</protein>
<proteinExistence type="predicted"/>
<name>A0A6J5Q849_9CAUD</name>
<dbReference type="EMBL" id="LR796927">
    <property type="protein sequence ID" value="CAB4175764.1"/>
    <property type="molecule type" value="Genomic_DNA"/>
</dbReference>
<keyword evidence="1" id="KW-0812">Transmembrane</keyword>
<reference evidence="2" key="1">
    <citation type="submission" date="2020-05" db="EMBL/GenBank/DDBJ databases">
        <authorList>
            <person name="Chiriac C."/>
            <person name="Salcher M."/>
            <person name="Ghai R."/>
            <person name="Kavagutti S V."/>
        </authorList>
    </citation>
    <scope>NUCLEOTIDE SEQUENCE</scope>
</reference>
<feature type="transmembrane region" description="Helical" evidence="1">
    <location>
        <begin position="6"/>
        <end position="32"/>
    </location>
</feature>
<gene>
    <name evidence="2" type="ORF">UFOVP996_5</name>
</gene>
<organism evidence="2">
    <name type="scientific">uncultured Caudovirales phage</name>
    <dbReference type="NCBI Taxonomy" id="2100421"/>
    <lineage>
        <taxon>Viruses</taxon>
        <taxon>Duplodnaviria</taxon>
        <taxon>Heunggongvirae</taxon>
        <taxon>Uroviricota</taxon>
        <taxon>Caudoviricetes</taxon>
        <taxon>Peduoviridae</taxon>
        <taxon>Maltschvirus</taxon>
        <taxon>Maltschvirus maltsch</taxon>
    </lineage>
</organism>
<keyword evidence="1" id="KW-0472">Membrane</keyword>
<evidence type="ECO:0000256" key="1">
    <source>
        <dbReference type="SAM" id="Phobius"/>
    </source>
</evidence>
<keyword evidence="1" id="KW-1133">Transmembrane helix</keyword>
<accession>A0A6J5Q849</accession>